<keyword evidence="4 7" id="KW-0812">Transmembrane</keyword>
<dbReference type="RefSeq" id="WP_084712885.1">
    <property type="nucleotide sequence ID" value="NZ_CP036487.1"/>
</dbReference>
<evidence type="ECO:0000256" key="7">
    <source>
        <dbReference type="SAM" id="Phobius"/>
    </source>
</evidence>
<feature type="transmembrane region" description="Helical" evidence="7">
    <location>
        <begin position="37"/>
        <end position="59"/>
    </location>
</feature>
<protein>
    <submittedName>
        <fullName evidence="9">DUF421 domain-containing protein</fullName>
    </submittedName>
</protein>
<evidence type="ECO:0000313" key="9">
    <source>
        <dbReference type="EMBL" id="MBH8587553.1"/>
    </source>
</evidence>
<dbReference type="Proteomes" id="UP000641910">
    <property type="component" value="Unassembled WGS sequence"/>
</dbReference>
<feature type="transmembrane region" description="Helical" evidence="7">
    <location>
        <begin position="12"/>
        <end position="31"/>
    </location>
</feature>
<keyword evidence="5 7" id="KW-1133">Transmembrane helix</keyword>
<feature type="domain" description="YetF C-terminal" evidence="8">
    <location>
        <begin position="60"/>
        <end position="190"/>
    </location>
</feature>
<sequence>MRLMGKREIGKLSVFDLIVSFMIADLSAMAIDSEKPLYIGIISILTLAIFQVFISYLSLKSKKIREWADGKPVVIVEKGKILDDQMAKARYNMDDLMVQLREKNIADISDVEFAILETTGKLSVFPKEKKTSEESVHKSLRPFQMPVPLIIDGKVQDDGLRQIGKTRFWLKNEIQKQGYRDFKEIFYASINNNGKLFIDRKDS</sequence>
<proteinExistence type="inferred from homology"/>
<evidence type="ECO:0000256" key="5">
    <source>
        <dbReference type="ARBA" id="ARBA00022989"/>
    </source>
</evidence>
<evidence type="ECO:0000256" key="3">
    <source>
        <dbReference type="ARBA" id="ARBA00022475"/>
    </source>
</evidence>
<evidence type="ECO:0000313" key="10">
    <source>
        <dbReference type="Proteomes" id="UP000641910"/>
    </source>
</evidence>
<dbReference type="Gene3D" id="3.30.240.20">
    <property type="entry name" value="bsu07140 like domains"/>
    <property type="match status" value="2"/>
</dbReference>
<comment type="subcellular location">
    <subcellularLocation>
        <location evidence="1">Cell membrane</location>
        <topology evidence="1">Multi-pass membrane protein</topology>
    </subcellularLocation>
</comment>
<name>A0ABS0QF38_THEVU</name>
<dbReference type="InterPro" id="IPR023090">
    <property type="entry name" value="UPF0702_alpha/beta_dom_sf"/>
</dbReference>
<comment type="similarity">
    <text evidence="2">Belongs to the UPF0702 family.</text>
</comment>
<gene>
    <name evidence="9" type="ORF">I8U22_01790</name>
</gene>
<dbReference type="PANTHER" id="PTHR34582">
    <property type="entry name" value="UPF0702 TRANSMEMBRANE PROTEIN YCAP"/>
    <property type="match status" value="1"/>
</dbReference>
<dbReference type="PANTHER" id="PTHR34582:SF6">
    <property type="entry name" value="UPF0702 TRANSMEMBRANE PROTEIN YCAP"/>
    <property type="match status" value="1"/>
</dbReference>
<organism evidence="9 10">
    <name type="scientific">Thermoactinomyces vulgaris</name>
    <dbReference type="NCBI Taxonomy" id="2026"/>
    <lineage>
        <taxon>Bacteria</taxon>
        <taxon>Bacillati</taxon>
        <taxon>Bacillota</taxon>
        <taxon>Bacilli</taxon>
        <taxon>Bacillales</taxon>
        <taxon>Thermoactinomycetaceae</taxon>
        <taxon>Thermoactinomyces</taxon>
    </lineage>
</organism>
<keyword evidence="10" id="KW-1185">Reference proteome</keyword>
<evidence type="ECO:0000259" key="8">
    <source>
        <dbReference type="Pfam" id="PF04239"/>
    </source>
</evidence>
<keyword evidence="6 7" id="KW-0472">Membrane</keyword>
<evidence type="ECO:0000256" key="1">
    <source>
        <dbReference type="ARBA" id="ARBA00004651"/>
    </source>
</evidence>
<accession>A0ABS0QF38</accession>
<dbReference type="Pfam" id="PF04239">
    <property type="entry name" value="DUF421"/>
    <property type="match status" value="1"/>
</dbReference>
<reference evidence="9 10" key="1">
    <citation type="submission" date="2020-12" db="EMBL/GenBank/DDBJ databases">
        <title>WGS of Thermoactinomyces spp.</title>
        <authorList>
            <person name="Cheng K."/>
        </authorList>
    </citation>
    <scope>NUCLEOTIDE SEQUENCE [LARGE SCALE GENOMIC DNA]</scope>
    <source>
        <strain evidence="10">CICC 10650\ACCC 41061</strain>
    </source>
</reference>
<comment type="caution">
    <text evidence="9">The sequence shown here is derived from an EMBL/GenBank/DDBJ whole genome shotgun (WGS) entry which is preliminary data.</text>
</comment>
<keyword evidence="3" id="KW-1003">Cell membrane</keyword>
<dbReference type="InterPro" id="IPR007353">
    <property type="entry name" value="DUF421"/>
</dbReference>
<evidence type="ECO:0000256" key="2">
    <source>
        <dbReference type="ARBA" id="ARBA00006448"/>
    </source>
</evidence>
<dbReference type="EMBL" id="JAECVU010000001">
    <property type="protein sequence ID" value="MBH8587553.1"/>
    <property type="molecule type" value="Genomic_DNA"/>
</dbReference>
<evidence type="ECO:0000256" key="4">
    <source>
        <dbReference type="ARBA" id="ARBA00022692"/>
    </source>
</evidence>
<evidence type="ECO:0000256" key="6">
    <source>
        <dbReference type="ARBA" id="ARBA00023136"/>
    </source>
</evidence>